<dbReference type="EMBL" id="WBZC01000003">
    <property type="protein sequence ID" value="KAB3539066.1"/>
    <property type="molecule type" value="Genomic_DNA"/>
</dbReference>
<keyword evidence="3" id="KW-1185">Reference proteome</keyword>
<sequence length="538" mass="60592">MENNTIYINGNIITMDDEQPKAEAIYVKGDSFYRVGSVKEVMSYSDDNTRVIDLKNQTVLPGMNDSHMHLISYALSTKKVDLRHCKSLEDIKNSINEYLKKDEFFFGDWIVGHGWNDEDFKDRGYPIAEFLDEICRDRPIYLSRACYHIAAVNTKALELANINRKTLDPDGGKIDRDNAGNPTGILRENALLLAYNTIPMPKDIKQIKELIKAGINDALKMGLTSIQTDDFKHVGGYEKVLKAYKELEKEGELDLRLNLQMLLYLEELEGFLKLGIITGEGSNILKYGPLKVLADGSLGGKTAALENPYEEDEDNYGILIYESEKLEALLKLASDNGLQLAVHAIGDGAMNQLLTIYDKLYKNKKQHRARLIHCQITNPKIISKMKNLEVIADIQPSFLMTDMKMLFDRIGEGRAKDSYSWKSMLKNGVVVAGGSDSPIESFNPFLGIYAAVTRKDMEEKPEGGWYPEESLTLEEAIKIYTVGSSYASFEENYKGKIKEGHLADFIVLDRDISKISPLDIKNIKVKATYVGGVEKYRG</sequence>
<dbReference type="InterPro" id="IPR032466">
    <property type="entry name" value="Metal_Hydrolase"/>
</dbReference>
<comment type="caution">
    <text evidence="2">The sequence shown here is derived from an EMBL/GenBank/DDBJ whole genome shotgun (WGS) entry which is preliminary data.</text>
</comment>
<dbReference type="CDD" id="cd01300">
    <property type="entry name" value="YtcJ_like"/>
    <property type="match status" value="1"/>
</dbReference>
<accession>A0A6I0FIJ9</accession>
<name>A0A6I0FIJ9_9FIRM</name>
<dbReference type="InterPro" id="IPR011059">
    <property type="entry name" value="Metal-dep_hydrolase_composite"/>
</dbReference>
<dbReference type="Gene3D" id="2.30.40.10">
    <property type="entry name" value="Urease, subunit C, domain 1"/>
    <property type="match status" value="1"/>
</dbReference>
<dbReference type="InterPro" id="IPR033932">
    <property type="entry name" value="YtcJ-like"/>
</dbReference>
<dbReference type="PANTHER" id="PTHR22642:SF2">
    <property type="entry name" value="PROTEIN LONG AFTER FAR-RED 3"/>
    <property type="match status" value="1"/>
</dbReference>
<proteinExistence type="predicted"/>
<dbReference type="SUPFAM" id="SSF51556">
    <property type="entry name" value="Metallo-dependent hydrolases"/>
    <property type="match status" value="1"/>
</dbReference>
<evidence type="ECO:0000313" key="3">
    <source>
        <dbReference type="Proteomes" id="UP000432715"/>
    </source>
</evidence>
<dbReference type="Pfam" id="PF07969">
    <property type="entry name" value="Amidohydro_3"/>
    <property type="match status" value="1"/>
</dbReference>
<evidence type="ECO:0000259" key="1">
    <source>
        <dbReference type="Pfam" id="PF07969"/>
    </source>
</evidence>
<dbReference type="SUPFAM" id="SSF51338">
    <property type="entry name" value="Composite domain of metallo-dependent hydrolases"/>
    <property type="match status" value="1"/>
</dbReference>
<dbReference type="Gene3D" id="3.20.20.140">
    <property type="entry name" value="Metal-dependent hydrolases"/>
    <property type="match status" value="1"/>
</dbReference>
<dbReference type="Proteomes" id="UP000432715">
    <property type="component" value="Unassembled WGS sequence"/>
</dbReference>
<feature type="domain" description="Amidohydrolase 3" evidence="1">
    <location>
        <begin position="50"/>
        <end position="533"/>
    </location>
</feature>
<gene>
    <name evidence="2" type="ORF">F8154_01140</name>
</gene>
<reference evidence="2 3" key="1">
    <citation type="submission" date="2019-10" db="EMBL/GenBank/DDBJ databases">
        <title>Alkaliphilus serpentinus sp. nov. and Alkaliphilus pronyensis sp. nov., two novel anaerobic alkaliphilic species isolated from the serpentinized-hosted hydrothermal field of the Prony Bay (New Caledonia).</title>
        <authorList>
            <person name="Postec A."/>
        </authorList>
    </citation>
    <scope>NUCLEOTIDE SEQUENCE [LARGE SCALE GENOMIC DNA]</scope>
    <source>
        <strain evidence="2 3">LacV</strain>
    </source>
</reference>
<dbReference type="AlphaFoldDB" id="A0A6I0FIJ9"/>
<dbReference type="GO" id="GO:0016810">
    <property type="term" value="F:hydrolase activity, acting on carbon-nitrogen (but not peptide) bonds"/>
    <property type="evidence" value="ECO:0007669"/>
    <property type="project" value="InterPro"/>
</dbReference>
<evidence type="ECO:0000313" key="2">
    <source>
        <dbReference type="EMBL" id="KAB3539066.1"/>
    </source>
</evidence>
<dbReference type="InterPro" id="IPR013108">
    <property type="entry name" value="Amidohydro_3"/>
</dbReference>
<protein>
    <submittedName>
        <fullName evidence="2">Amidohydrolase</fullName>
    </submittedName>
</protein>
<dbReference type="OrthoDB" id="9767366at2"/>
<organism evidence="2 3">
    <name type="scientific">Alkaliphilus pronyensis</name>
    <dbReference type="NCBI Taxonomy" id="1482732"/>
    <lineage>
        <taxon>Bacteria</taxon>
        <taxon>Bacillati</taxon>
        <taxon>Bacillota</taxon>
        <taxon>Clostridia</taxon>
        <taxon>Peptostreptococcales</taxon>
        <taxon>Natronincolaceae</taxon>
        <taxon>Alkaliphilus</taxon>
    </lineage>
</organism>
<keyword evidence="2" id="KW-0378">Hydrolase</keyword>
<dbReference type="Gene3D" id="3.10.310.70">
    <property type="match status" value="1"/>
</dbReference>
<dbReference type="PANTHER" id="PTHR22642">
    <property type="entry name" value="IMIDAZOLONEPROPIONASE"/>
    <property type="match status" value="1"/>
</dbReference>
<dbReference type="RefSeq" id="WP_151859745.1">
    <property type="nucleotide sequence ID" value="NZ_WBZC01000003.1"/>
</dbReference>